<sequence length="105" mass="12316">MYQRTRFLWSSWRDYPLGSRDRRGRFNMDEAAAALQLNPAYAAALYRPLNYTFHIRGQLYPAQKGRPSRPGSLAASQGRMFPLYQRNDRLDKELFRLNSRGLTTE</sequence>
<keyword evidence="2" id="KW-1185">Reference proteome</keyword>
<organism evidence="1 2">
    <name type="scientific">Trypanosoma equiperdum</name>
    <dbReference type="NCBI Taxonomy" id="5694"/>
    <lineage>
        <taxon>Eukaryota</taxon>
        <taxon>Discoba</taxon>
        <taxon>Euglenozoa</taxon>
        <taxon>Kinetoplastea</taxon>
        <taxon>Metakinetoplastina</taxon>
        <taxon>Trypanosomatida</taxon>
        <taxon>Trypanosomatidae</taxon>
        <taxon>Trypanosoma</taxon>
    </lineage>
</organism>
<dbReference type="VEuPathDB" id="TriTrypDB:TEOVI_000552300"/>
<protein>
    <submittedName>
        <fullName evidence="1">Uncharacterized protein</fullName>
    </submittedName>
</protein>
<evidence type="ECO:0000313" key="2">
    <source>
        <dbReference type="Proteomes" id="UP000195570"/>
    </source>
</evidence>
<accession>A0A1G4I8S1</accession>
<proteinExistence type="predicted"/>
<evidence type="ECO:0000313" key="1">
    <source>
        <dbReference type="EMBL" id="SCU68390.1"/>
    </source>
</evidence>
<dbReference type="RefSeq" id="XP_067079554.1">
    <property type="nucleotide sequence ID" value="XM_067223453.1"/>
</dbReference>
<dbReference type="GeneID" id="92379463"/>
<dbReference type="Proteomes" id="UP000195570">
    <property type="component" value="Unassembled WGS sequence"/>
</dbReference>
<gene>
    <name evidence="1" type="ORF">TEOVI_000552300</name>
</gene>
<comment type="caution">
    <text evidence="1">The sequence shown here is derived from an EMBL/GenBank/DDBJ whole genome shotgun (WGS) entry which is preliminary data.</text>
</comment>
<dbReference type="AlphaFoldDB" id="A0A1G4I8S1"/>
<reference evidence="1" key="1">
    <citation type="submission" date="2016-09" db="EMBL/GenBank/DDBJ databases">
        <authorList>
            <person name="Hebert L."/>
            <person name="Moumen B."/>
        </authorList>
    </citation>
    <scope>NUCLEOTIDE SEQUENCE [LARGE SCALE GENOMIC DNA]</scope>
    <source>
        <strain evidence="1">OVI</strain>
    </source>
</reference>
<dbReference type="EMBL" id="CZPT02000973">
    <property type="protein sequence ID" value="SCU68390.1"/>
    <property type="molecule type" value="Genomic_DNA"/>
</dbReference>
<name>A0A1G4I8S1_TRYEQ</name>